<dbReference type="Proteomes" id="UP000216885">
    <property type="component" value="Unassembled WGS sequence"/>
</dbReference>
<organism evidence="3 4">
    <name type="scientific">Bordetella genomosp. 4</name>
    <dbReference type="NCBI Taxonomy" id="463044"/>
    <lineage>
        <taxon>Bacteria</taxon>
        <taxon>Pseudomonadati</taxon>
        <taxon>Pseudomonadota</taxon>
        <taxon>Betaproteobacteria</taxon>
        <taxon>Burkholderiales</taxon>
        <taxon>Alcaligenaceae</taxon>
        <taxon>Bordetella</taxon>
    </lineage>
</organism>
<dbReference type="InterPro" id="IPR042100">
    <property type="entry name" value="Bug_dom1"/>
</dbReference>
<comment type="similarity">
    <text evidence="1">Belongs to the UPF0065 (bug) family.</text>
</comment>
<dbReference type="AlphaFoldDB" id="A0A261U4L8"/>
<dbReference type="Gene3D" id="3.40.190.10">
    <property type="entry name" value="Periplasmic binding protein-like II"/>
    <property type="match status" value="1"/>
</dbReference>
<evidence type="ECO:0000313" key="3">
    <source>
        <dbReference type="EMBL" id="OZI56511.1"/>
    </source>
</evidence>
<keyword evidence="2" id="KW-0732">Signal</keyword>
<reference evidence="3 4" key="1">
    <citation type="submission" date="2017-05" db="EMBL/GenBank/DDBJ databases">
        <title>Complete and WGS of Bordetella genogroups.</title>
        <authorList>
            <person name="Spilker T."/>
            <person name="LiPuma J."/>
        </authorList>
    </citation>
    <scope>NUCLEOTIDE SEQUENCE [LARGE SCALE GENOMIC DNA]</scope>
    <source>
        <strain evidence="3 4">AU9919</strain>
    </source>
</reference>
<gene>
    <name evidence="3" type="ORF">CAL20_13870</name>
</gene>
<name>A0A261U4L8_9BORD</name>
<dbReference type="RefSeq" id="WP_094821720.1">
    <property type="nucleotide sequence ID" value="NZ_NEVO01000008.1"/>
</dbReference>
<dbReference type="PANTHER" id="PTHR42928">
    <property type="entry name" value="TRICARBOXYLATE-BINDING PROTEIN"/>
    <property type="match status" value="1"/>
</dbReference>
<evidence type="ECO:0000256" key="1">
    <source>
        <dbReference type="ARBA" id="ARBA00006987"/>
    </source>
</evidence>
<accession>A0A261U4L8</accession>
<dbReference type="OrthoDB" id="8678477at2"/>
<evidence type="ECO:0000313" key="4">
    <source>
        <dbReference type="Proteomes" id="UP000216885"/>
    </source>
</evidence>
<dbReference type="Pfam" id="PF03401">
    <property type="entry name" value="TctC"/>
    <property type="match status" value="1"/>
</dbReference>
<dbReference type="PIRSF" id="PIRSF017082">
    <property type="entry name" value="YflP"/>
    <property type="match status" value="1"/>
</dbReference>
<comment type="caution">
    <text evidence="3">The sequence shown here is derived from an EMBL/GenBank/DDBJ whole genome shotgun (WGS) entry which is preliminary data.</text>
</comment>
<evidence type="ECO:0000256" key="2">
    <source>
        <dbReference type="SAM" id="SignalP"/>
    </source>
</evidence>
<dbReference type="SUPFAM" id="SSF53850">
    <property type="entry name" value="Periplasmic binding protein-like II"/>
    <property type="match status" value="1"/>
</dbReference>
<proteinExistence type="inferred from homology"/>
<keyword evidence="4" id="KW-1185">Reference proteome</keyword>
<feature type="signal peptide" evidence="2">
    <location>
        <begin position="1"/>
        <end position="26"/>
    </location>
</feature>
<dbReference type="InterPro" id="IPR005064">
    <property type="entry name" value="BUG"/>
</dbReference>
<sequence length="331" mass="35125">MHTPVRAWASALAITTLISAGSPALAQDASKWPERPIRLVVGFVPGGGTDVSARILSAKLSSVLGQQIVVENKPGASGLIASDYVAKADPDGYTLMLANMQSTVSAPYVVQSDIDPIRDFTAVRYIGSVPNVLVINPTKHDYKTVQNLIDDAKARPKQLLYASSGQGSPQHLSAARFSQIAGVEMEHVPYKGSGQAMTDLLGGNVDMNFDTLPGAIGQVQAGKLRPLAVTSAQRSKRLPEVPTLAEAGIKGMDIIQWYALLAPAKLPKPILDKLDQAVAQTLADPEIQAKLADQGMELGGGPETPVEFASYIKDEWSKYGKITSSLGLSKQ</sequence>
<feature type="chain" id="PRO_5012447198" evidence="2">
    <location>
        <begin position="27"/>
        <end position="331"/>
    </location>
</feature>
<dbReference type="Gene3D" id="3.40.190.150">
    <property type="entry name" value="Bordetella uptake gene, domain 1"/>
    <property type="match status" value="1"/>
</dbReference>
<protein>
    <submittedName>
        <fullName evidence="3">ABC transporter substrate-binding protein</fullName>
    </submittedName>
</protein>
<dbReference type="EMBL" id="NEVQ01000013">
    <property type="protein sequence ID" value="OZI56511.1"/>
    <property type="molecule type" value="Genomic_DNA"/>
</dbReference>
<dbReference type="PANTHER" id="PTHR42928:SF5">
    <property type="entry name" value="BLR1237 PROTEIN"/>
    <property type="match status" value="1"/>
</dbReference>
<dbReference type="CDD" id="cd13578">
    <property type="entry name" value="PBP2_Bug27"/>
    <property type="match status" value="1"/>
</dbReference>